<comment type="domain">
    <text evidence="5">The PRC barrel domain binds ribosomal protein uS19.</text>
</comment>
<dbReference type="Proteomes" id="UP000289841">
    <property type="component" value="Chromosome"/>
</dbReference>
<evidence type="ECO:0000259" key="6">
    <source>
        <dbReference type="Pfam" id="PF01782"/>
    </source>
</evidence>
<dbReference type="InterPro" id="IPR011033">
    <property type="entry name" value="PRC_barrel-like_sf"/>
</dbReference>
<dbReference type="InterPro" id="IPR027275">
    <property type="entry name" value="PRC-brl_dom"/>
</dbReference>
<evidence type="ECO:0000259" key="7">
    <source>
        <dbReference type="Pfam" id="PF05239"/>
    </source>
</evidence>
<dbReference type="Gene3D" id="2.30.30.240">
    <property type="entry name" value="PRC-barrel domain"/>
    <property type="match status" value="1"/>
</dbReference>
<evidence type="ECO:0000256" key="4">
    <source>
        <dbReference type="ARBA" id="ARBA00023186"/>
    </source>
</evidence>
<keyword evidence="9" id="KW-1185">Reference proteome</keyword>
<dbReference type="InterPro" id="IPR009000">
    <property type="entry name" value="Transl_B-barrel_sf"/>
</dbReference>
<evidence type="ECO:0000313" key="8">
    <source>
        <dbReference type="EMBL" id="VEU81199.1"/>
    </source>
</evidence>
<evidence type="ECO:0000256" key="2">
    <source>
        <dbReference type="ARBA" id="ARBA00022517"/>
    </source>
</evidence>
<dbReference type="STRING" id="1278311.GCA_000428705_00572"/>
<dbReference type="PANTHER" id="PTHR33692">
    <property type="entry name" value="RIBOSOME MATURATION FACTOR RIMM"/>
    <property type="match status" value="1"/>
</dbReference>
<keyword evidence="3 5" id="KW-0698">rRNA processing</keyword>
<proteinExistence type="inferred from homology"/>
<dbReference type="InterPro" id="IPR011961">
    <property type="entry name" value="RimM"/>
</dbReference>
<keyword evidence="1 5" id="KW-0963">Cytoplasm</keyword>
<dbReference type="GO" id="GO:0043022">
    <property type="term" value="F:ribosome binding"/>
    <property type="evidence" value="ECO:0007669"/>
    <property type="project" value="InterPro"/>
</dbReference>
<dbReference type="OrthoDB" id="9810331at2"/>
<keyword evidence="4 5" id="KW-0143">Chaperone</keyword>
<dbReference type="Pfam" id="PF01782">
    <property type="entry name" value="RimM"/>
    <property type="match status" value="1"/>
</dbReference>
<dbReference type="Gene3D" id="2.40.30.60">
    <property type="entry name" value="RimM"/>
    <property type="match status" value="1"/>
</dbReference>
<comment type="subcellular location">
    <subcellularLocation>
        <location evidence="5">Cytoplasm</location>
    </subcellularLocation>
</comment>
<comment type="subunit">
    <text evidence="5">Binds ribosomal protein uS19.</text>
</comment>
<evidence type="ECO:0000256" key="5">
    <source>
        <dbReference type="HAMAP-Rule" id="MF_00014"/>
    </source>
</evidence>
<dbReference type="SUPFAM" id="SSF50346">
    <property type="entry name" value="PRC-barrel domain"/>
    <property type="match status" value="1"/>
</dbReference>
<dbReference type="GO" id="GO:0005737">
    <property type="term" value="C:cytoplasm"/>
    <property type="evidence" value="ECO:0007669"/>
    <property type="project" value="UniProtKB-SubCell"/>
</dbReference>
<dbReference type="InterPro" id="IPR002676">
    <property type="entry name" value="RimM_N"/>
</dbReference>
<dbReference type="KEGG" id="aaxa:NCTC10138_01597"/>
<protein>
    <recommendedName>
        <fullName evidence="5">Ribosome maturation factor RimM</fullName>
    </recommendedName>
</protein>
<sequence>MFEIGKIATTHGIKGEVKINSLSDFERFKKNDKVFIMYNNERIDLTVEQSRGHKNVLIVKFKEYNNINEVLDFKGQLVYSETRGKLGKNEFYHETLIGLEVFTDKDEYLGPVNDVVELPHGHLLEITSNEKKLLIPFVKEFIVSISDDKIIIKPIEGLIWLLILLQFFQTFLISF</sequence>
<dbReference type="Pfam" id="PF05239">
    <property type="entry name" value="PRC"/>
    <property type="match status" value="1"/>
</dbReference>
<dbReference type="GO" id="GO:0005840">
    <property type="term" value="C:ribosome"/>
    <property type="evidence" value="ECO:0007669"/>
    <property type="project" value="InterPro"/>
</dbReference>
<dbReference type="NCBIfam" id="TIGR02273">
    <property type="entry name" value="16S_RimM"/>
    <property type="match status" value="1"/>
</dbReference>
<feature type="domain" description="PRC-barrel" evidence="7">
    <location>
        <begin position="89"/>
        <end position="158"/>
    </location>
</feature>
<dbReference type="HAMAP" id="MF_00014">
    <property type="entry name" value="Ribosome_mat_RimM"/>
    <property type="match status" value="1"/>
</dbReference>
<name>A0A449BFH7_HAPAX</name>
<keyword evidence="2 5" id="KW-0690">Ribosome biogenesis</keyword>
<dbReference type="AlphaFoldDB" id="A0A449BFH7"/>
<gene>
    <name evidence="5 8" type="primary">rimM</name>
    <name evidence="8" type="ORF">NCTC10138_01597</name>
</gene>
<feature type="domain" description="RimM N-terminal" evidence="6">
    <location>
        <begin position="4"/>
        <end position="80"/>
    </location>
</feature>
<evidence type="ECO:0000256" key="3">
    <source>
        <dbReference type="ARBA" id="ARBA00022552"/>
    </source>
</evidence>
<dbReference type="GO" id="GO:0006364">
    <property type="term" value="P:rRNA processing"/>
    <property type="evidence" value="ECO:0007669"/>
    <property type="project" value="UniProtKB-UniRule"/>
</dbReference>
<organism evidence="8 9">
    <name type="scientific">Haploplasma axanthum</name>
    <name type="common">Acholeplasma axanthum</name>
    <dbReference type="NCBI Taxonomy" id="29552"/>
    <lineage>
        <taxon>Bacteria</taxon>
        <taxon>Bacillati</taxon>
        <taxon>Mycoplasmatota</taxon>
        <taxon>Mollicutes</taxon>
        <taxon>Acholeplasmatales</taxon>
        <taxon>Acholeplasmataceae</taxon>
        <taxon>Haploplasma</taxon>
    </lineage>
</organism>
<reference evidence="8 9" key="1">
    <citation type="submission" date="2019-01" db="EMBL/GenBank/DDBJ databases">
        <authorList>
            <consortium name="Pathogen Informatics"/>
        </authorList>
    </citation>
    <scope>NUCLEOTIDE SEQUENCE [LARGE SCALE GENOMIC DNA]</scope>
    <source>
        <strain evidence="8 9">NCTC10138</strain>
    </source>
</reference>
<dbReference type="SUPFAM" id="SSF50447">
    <property type="entry name" value="Translation proteins"/>
    <property type="match status" value="1"/>
</dbReference>
<dbReference type="PANTHER" id="PTHR33692:SF1">
    <property type="entry name" value="RIBOSOME MATURATION FACTOR RIMM"/>
    <property type="match status" value="1"/>
</dbReference>
<accession>A0A449BFH7</accession>
<dbReference type="GO" id="GO:0042274">
    <property type="term" value="P:ribosomal small subunit biogenesis"/>
    <property type="evidence" value="ECO:0007669"/>
    <property type="project" value="UniProtKB-UniRule"/>
</dbReference>
<evidence type="ECO:0000313" key="9">
    <source>
        <dbReference type="Proteomes" id="UP000289841"/>
    </source>
</evidence>
<dbReference type="InterPro" id="IPR036976">
    <property type="entry name" value="RimM_N_sf"/>
</dbReference>
<dbReference type="EMBL" id="LR215048">
    <property type="protein sequence ID" value="VEU81199.1"/>
    <property type="molecule type" value="Genomic_DNA"/>
</dbReference>
<evidence type="ECO:0000256" key="1">
    <source>
        <dbReference type="ARBA" id="ARBA00022490"/>
    </source>
</evidence>
<comment type="similarity">
    <text evidence="5">Belongs to the RimM family.</text>
</comment>
<comment type="function">
    <text evidence="5">An accessory protein needed during the final step in the assembly of 30S ribosomal subunit, possibly for assembly of the head region. Essential for efficient processing of 16S rRNA. May be needed both before and after RbfA during the maturation of 16S rRNA. It has affinity for free ribosomal 30S subunits but not for 70S ribosomes.</text>
</comment>